<keyword evidence="9" id="KW-1185">Reference proteome</keyword>
<dbReference type="GO" id="GO:0016020">
    <property type="term" value="C:membrane"/>
    <property type="evidence" value="ECO:0007669"/>
    <property type="project" value="UniProtKB-SubCell"/>
</dbReference>
<feature type="transmembrane region" description="Helical" evidence="6">
    <location>
        <begin position="88"/>
        <end position="109"/>
    </location>
</feature>
<keyword evidence="3 6" id="KW-0812">Transmembrane</keyword>
<dbReference type="EMBL" id="LUGH01000052">
    <property type="protein sequence ID" value="OBZ90371.1"/>
    <property type="molecule type" value="Genomic_DNA"/>
</dbReference>
<evidence type="ECO:0000256" key="5">
    <source>
        <dbReference type="ARBA" id="ARBA00023136"/>
    </source>
</evidence>
<name>A0A1C7NMK6_9FUNG</name>
<sequence length="454" mass="50654">MLIVIDEQQDVRPYTDKANNFIGLKLLSVFSIGCIGSAQMFLPVFYKKVLELGNDKIGFMFSITPLVSLIAMPYWTSLVDRTGEYKKVMIRNMLVALGCIWSIAFVPYVSEQDWIRILLTSMGCFGYAFFGYPVIAALVDAVTLRVLAERKDLYGRQKIGVPIGFASSVFLTGFLIEKFGSPYALFVVFGAFALLFIVTIACIDVQPPEYEPLDENTDYGATTPPQPVVAQVKDDDDGECEINDENQTASIWYLLQTPESVQFFTFVILLGSTFSVIQAFLYLFFEHDVEGGTASMLGLFGPLGSSTEIVCFFFSKQARPNAMLIASQCFIIYRCFIYMIATDLTFGAWLVTVTQLLHGMGFSLAWSAGALQADRIAPPHLKSSAQGLLNMAYNGVSGFNVLLTGYIYETYGSRAMWSFTFFLGILSIVLYQSAYLRKTVFTWIANLIRQKFIA</sequence>
<comment type="caution">
    <text evidence="8">The sequence shown here is derived from an EMBL/GenBank/DDBJ whole genome shotgun (WGS) entry which is preliminary data.</text>
</comment>
<organism evidence="8 9">
    <name type="scientific">Choanephora cucurbitarum</name>
    <dbReference type="NCBI Taxonomy" id="101091"/>
    <lineage>
        <taxon>Eukaryota</taxon>
        <taxon>Fungi</taxon>
        <taxon>Fungi incertae sedis</taxon>
        <taxon>Mucoromycota</taxon>
        <taxon>Mucoromycotina</taxon>
        <taxon>Mucoromycetes</taxon>
        <taxon>Mucorales</taxon>
        <taxon>Mucorineae</taxon>
        <taxon>Choanephoraceae</taxon>
        <taxon>Choanephoroideae</taxon>
        <taxon>Choanephora</taxon>
    </lineage>
</organism>
<feature type="transmembrane region" description="Helical" evidence="6">
    <location>
        <begin position="57"/>
        <end position="76"/>
    </location>
</feature>
<feature type="transmembrane region" description="Helical" evidence="6">
    <location>
        <begin position="414"/>
        <end position="431"/>
    </location>
</feature>
<evidence type="ECO:0000313" key="9">
    <source>
        <dbReference type="Proteomes" id="UP000093000"/>
    </source>
</evidence>
<protein>
    <submittedName>
        <fullName evidence="8">Major facilitator superfamily domain-containing protein 6</fullName>
    </submittedName>
</protein>
<keyword evidence="4 6" id="KW-1133">Transmembrane helix</keyword>
<comment type="subcellular location">
    <subcellularLocation>
        <location evidence="1">Membrane</location>
        <topology evidence="1">Multi-pass membrane protein</topology>
    </subcellularLocation>
</comment>
<evidence type="ECO:0000256" key="1">
    <source>
        <dbReference type="ARBA" id="ARBA00004141"/>
    </source>
</evidence>
<dbReference type="InterPro" id="IPR051717">
    <property type="entry name" value="MFS_MFSD6"/>
</dbReference>
<feature type="transmembrane region" description="Helical" evidence="6">
    <location>
        <begin position="129"/>
        <end position="147"/>
    </location>
</feature>
<evidence type="ECO:0000256" key="2">
    <source>
        <dbReference type="ARBA" id="ARBA00005241"/>
    </source>
</evidence>
<evidence type="ECO:0000256" key="6">
    <source>
        <dbReference type="SAM" id="Phobius"/>
    </source>
</evidence>
<feature type="transmembrane region" description="Helical" evidence="6">
    <location>
        <begin position="182"/>
        <end position="203"/>
    </location>
</feature>
<evidence type="ECO:0000256" key="3">
    <source>
        <dbReference type="ARBA" id="ARBA00022692"/>
    </source>
</evidence>
<dbReference type="InParanoid" id="A0A1C7NMK6"/>
<dbReference type="InterPro" id="IPR036259">
    <property type="entry name" value="MFS_trans_sf"/>
</dbReference>
<keyword evidence="5 6" id="KW-0472">Membrane</keyword>
<reference evidence="8 9" key="1">
    <citation type="submission" date="2016-03" db="EMBL/GenBank/DDBJ databases">
        <title>Choanephora cucurbitarum.</title>
        <authorList>
            <person name="Min B."/>
            <person name="Park H."/>
            <person name="Park J.-H."/>
            <person name="Shin H.-D."/>
            <person name="Choi I.-G."/>
        </authorList>
    </citation>
    <scope>NUCLEOTIDE SEQUENCE [LARGE SCALE GENOMIC DNA]</scope>
    <source>
        <strain evidence="8 9">KUS-F28377</strain>
    </source>
</reference>
<accession>A0A1C7NMK6</accession>
<feature type="transmembrane region" description="Helical" evidence="6">
    <location>
        <begin position="346"/>
        <end position="366"/>
    </location>
</feature>
<feature type="transmembrane region" description="Helical" evidence="6">
    <location>
        <begin position="263"/>
        <end position="285"/>
    </location>
</feature>
<dbReference type="Pfam" id="PF12832">
    <property type="entry name" value="MFS_1_like"/>
    <property type="match status" value="1"/>
</dbReference>
<comment type="similarity">
    <text evidence="2">Belongs to the major facilitator superfamily. MFSD6 family.</text>
</comment>
<gene>
    <name evidence="8" type="primary">Mfsd6_1</name>
    <name evidence="8" type="ORF">A0J61_01592</name>
</gene>
<dbReference type="Proteomes" id="UP000093000">
    <property type="component" value="Unassembled WGS sequence"/>
</dbReference>
<feature type="transmembrane region" description="Helical" evidence="6">
    <location>
        <begin position="21"/>
        <end position="45"/>
    </location>
</feature>
<dbReference type="AlphaFoldDB" id="A0A1C7NMK6"/>
<dbReference type="SUPFAM" id="SSF103473">
    <property type="entry name" value="MFS general substrate transporter"/>
    <property type="match status" value="1"/>
</dbReference>
<proteinExistence type="inferred from homology"/>
<feature type="domain" description="Major facilitator superfamily associated" evidence="7">
    <location>
        <begin position="24"/>
        <end position="418"/>
    </location>
</feature>
<feature type="transmembrane region" description="Helical" evidence="6">
    <location>
        <begin position="297"/>
        <end position="315"/>
    </location>
</feature>
<dbReference type="InterPro" id="IPR024989">
    <property type="entry name" value="MFS_assoc_dom"/>
</dbReference>
<dbReference type="PANTHER" id="PTHR16172:SF41">
    <property type="entry name" value="MAJOR FACILITATOR SUPERFAMILY DOMAIN-CONTAINING PROTEIN 6-LIKE"/>
    <property type="match status" value="1"/>
</dbReference>
<dbReference type="OrthoDB" id="515887at2759"/>
<evidence type="ECO:0000259" key="7">
    <source>
        <dbReference type="Pfam" id="PF12832"/>
    </source>
</evidence>
<dbReference type="Gene3D" id="1.20.1250.20">
    <property type="entry name" value="MFS general substrate transporter like domains"/>
    <property type="match status" value="2"/>
</dbReference>
<dbReference type="PANTHER" id="PTHR16172">
    <property type="entry name" value="MAJOR FACILITATOR SUPERFAMILY DOMAIN-CONTAINING PROTEIN 6-LIKE"/>
    <property type="match status" value="1"/>
</dbReference>
<evidence type="ECO:0000313" key="8">
    <source>
        <dbReference type="EMBL" id="OBZ90371.1"/>
    </source>
</evidence>
<feature type="transmembrane region" description="Helical" evidence="6">
    <location>
        <begin position="159"/>
        <end position="176"/>
    </location>
</feature>
<evidence type="ECO:0000256" key="4">
    <source>
        <dbReference type="ARBA" id="ARBA00022989"/>
    </source>
</evidence>